<organism evidence="2 3">
    <name type="scientific">Rhodotorula toruloides</name>
    <name type="common">Yeast</name>
    <name type="synonym">Rhodosporidium toruloides</name>
    <dbReference type="NCBI Taxonomy" id="5286"/>
    <lineage>
        <taxon>Eukaryota</taxon>
        <taxon>Fungi</taxon>
        <taxon>Dikarya</taxon>
        <taxon>Basidiomycota</taxon>
        <taxon>Pucciniomycotina</taxon>
        <taxon>Microbotryomycetes</taxon>
        <taxon>Sporidiobolales</taxon>
        <taxon>Sporidiobolaceae</taxon>
        <taxon>Rhodotorula</taxon>
    </lineage>
</organism>
<evidence type="ECO:0000256" key="1">
    <source>
        <dbReference type="SAM" id="MobiDB-lite"/>
    </source>
</evidence>
<accession>A0A511KAI2</accession>
<feature type="compositionally biased region" description="Basic and acidic residues" evidence="1">
    <location>
        <begin position="10"/>
        <end position="19"/>
    </location>
</feature>
<comment type="caution">
    <text evidence="2">The sequence shown here is derived from an EMBL/GenBank/DDBJ whole genome shotgun (WGS) entry which is preliminary data.</text>
</comment>
<evidence type="ECO:0000313" key="3">
    <source>
        <dbReference type="Proteomes" id="UP000321518"/>
    </source>
</evidence>
<sequence>MPPTTRRSATRKDALEGADKAPGSAIAEKRQGKGEEDEGDTKRMKRSESGKADEAEEEVQRVSVSTLPPAAISTPGTLLAIAQTRKSIRSTLFRKVAEPVWRGARRSVGLDILSGKLDEPTYAYLLYGTTCQCLETNICLALDIEAENVDLHPLTFQCCLSTPFSHEGKRSVSRKPFYWKPEVFATSALLHVIDPIAARTDRRKAHPSQAALDLKRDFGEYASVVHGDAKVFPDCVERAWQRMLQDEEDRAIWRLRQYVTSYQADGGGLAKEDTLAIPDCFKNSSTDVDDTYWTNNSSHADLQPAHPGTLLAIGQTSKSIRSTLFRKSADPIWVTARNNVGPPELREVMAEPVYACLLYGKACEVCGTTKRQTTPRFDLQVRACSNICPPSNIEKKVDDVHPLTLKCCLSTPYSHTGKRSVSRKPFYWLPDVDRVSEYIYEIDPVAARTDRTKIHLSEAAVVFQADCDAFKEAAKADDAIFKEGVKLFEKAKLADEREREKWRFRQIQARFMLAGFKKEDTLATPLPVKKSSCRVDDGYWEQVKDGVIKAVEKARDERMQ</sequence>
<dbReference type="Proteomes" id="UP000321518">
    <property type="component" value="Unassembled WGS sequence"/>
</dbReference>
<dbReference type="AlphaFoldDB" id="A0A511KAI2"/>
<name>A0A511KAI2_RHOTO</name>
<evidence type="ECO:0000313" key="2">
    <source>
        <dbReference type="EMBL" id="GEM07368.1"/>
    </source>
</evidence>
<proteinExistence type="predicted"/>
<protein>
    <submittedName>
        <fullName evidence="2">Uncharacterized protein</fullName>
    </submittedName>
</protein>
<dbReference type="EMBL" id="BJWK01000003">
    <property type="protein sequence ID" value="GEM07368.1"/>
    <property type="molecule type" value="Genomic_DNA"/>
</dbReference>
<feature type="region of interest" description="Disordered" evidence="1">
    <location>
        <begin position="1"/>
        <end position="67"/>
    </location>
</feature>
<reference evidence="2 3" key="1">
    <citation type="submission" date="2019-07" db="EMBL/GenBank/DDBJ databases">
        <title>Rhodotorula toruloides NBRC10032 genome sequencing.</title>
        <authorList>
            <person name="Shida Y."/>
            <person name="Takaku H."/>
            <person name="Ogasawara W."/>
            <person name="Mori K."/>
        </authorList>
    </citation>
    <scope>NUCLEOTIDE SEQUENCE [LARGE SCALE GENOMIC DNA]</scope>
    <source>
        <strain evidence="2 3">NBRC10032</strain>
    </source>
</reference>
<feature type="compositionally biased region" description="Basic and acidic residues" evidence="1">
    <location>
        <begin position="27"/>
        <end position="53"/>
    </location>
</feature>
<dbReference type="OrthoDB" id="2530272at2759"/>
<gene>
    <name evidence="2" type="ORF">Rt10032_c03g1385</name>
</gene>